<evidence type="ECO:0000313" key="1">
    <source>
        <dbReference type="EMBL" id="ORC89043.1"/>
    </source>
</evidence>
<proteinExistence type="predicted"/>
<gene>
    <name evidence="1" type="ORF">TM35_000142540</name>
</gene>
<dbReference type="AlphaFoldDB" id="A0A1X0NX53"/>
<dbReference type="GeneID" id="39985479"/>
<dbReference type="OrthoDB" id="248136at2759"/>
<evidence type="ECO:0000313" key="2">
    <source>
        <dbReference type="Proteomes" id="UP000192257"/>
    </source>
</evidence>
<accession>A0A1X0NX53</accession>
<keyword evidence="2" id="KW-1185">Reference proteome</keyword>
<comment type="caution">
    <text evidence="1">The sequence shown here is derived from an EMBL/GenBank/DDBJ whole genome shotgun (WGS) entry which is preliminary data.</text>
</comment>
<reference evidence="1 2" key="1">
    <citation type="submission" date="2017-03" db="EMBL/GenBank/DDBJ databases">
        <title>An alternative strategy for trypanosome survival in the mammalian bloodstream revealed through genome and transcriptome analysis of the ubiquitous bovine parasite Trypanosoma (Megatrypanum) theileri.</title>
        <authorList>
            <person name="Kelly S."/>
            <person name="Ivens A."/>
            <person name="Mott A."/>
            <person name="O'Neill E."/>
            <person name="Emms D."/>
            <person name="Macleod O."/>
            <person name="Voorheis P."/>
            <person name="Matthews J."/>
            <person name="Matthews K."/>
            <person name="Carrington M."/>
        </authorList>
    </citation>
    <scope>NUCLEOTIDE SEQUENCE [LARGE SCALE GENOMIC DNA]</scope>
    <source>
        <strain evidence="1">Edinburgh</strain>
    </source>
</reference>
<name>A0A1X0NX53_9TRYP</name>
<sequence>MPWVTTAARKGFQGSRLPLGAYRHKTVPTADVVKVAEPLTTSKVIVSAVWEDVSSWEESQQTCSESSTSANNNAVVVMSSEENISCSDDLHIRMERLRRLNPFHHVFSKPQKVNGGVVSMRENNITSTTTTTTTTTTTINTTENSIRNEGIGTVMPVECTFTDLNKWTRTVENDGEDVLCVDTVADTTEVNLEPAAIHVREHTPTGERSLCCLHSWRVQHLAPAEWSQLMELVDEEAIEL</sequence>
<dbReference type="Proteomes" id="UP000192257">
    <property type="component" value="Unassembled WGS sequence"/>
</dbReference>
<protein>
    <submittedName>
        <fullName evidence="1">Uncharacterized protein</fullName>
    </submittedName>
</protein>
<dbReference type="VEuPathDB" id="TriTrypDB:TM35_000142540"/>
<organism evidence="1 2">
    <name type="scientific">Trypanosoma theileri</name>
    <dbReference type="NCBI Taxonomy" id="67003"/>
    <lineage>
        <taxon>Eukaryota</taxon>
        <taxon>Discoba</taxon>
        <taxon>Euglenozoa</taxon>
        <taxon>Kinetoplastea</taxon>
        <taxon>Metakinetoplastina</taxon>
        <taxon>Trypanosomatida</taxon>
        <taxon>Trypanosomatidae</taxon>
        <taxon>Trypanosoma</taxon>
    </lineage>
</organism>
<dbReference type="RefSeq" id="XP_028883109.1">
    <property type="nucleotide sequence ID" value="XM_029025699.1"/>
</dbReference>
<dbReference type="EMBL" id="NBCO01000014">
    <property type="protein sequence ID" value="ORC89043.1"/>
    <property type="molecule type" value="Genomic_DNA"/>
</dbReference>